<dbReference type="Proteomes" id="UP000326582">
    <property type="component" value="Chromosome 2"/>
</dbReference>
<evidence type="ECO:0000313" key="2">
    <source>
        <dbReference type="Proteomes" id="UP000326582"/>
    </source>
</evidence>
<protein>
    <submittedName>
        <fullName evidence="1">Retrograde regulation protein</fullName>
    </submittedName>
</protein>
<evidence type="ECO:0000313" key="1">
    <source>
        <dbReference type="EMBL" id="QFZ26174.1"/>
    </source>
</evidence>
<gene>
    <name evidence="1" type="ORF">EJF14_20070</name>
</gene>
<proteinExistence type="predicted"/>
<organism evidence="1 2">
    <name type="scientific">Clavispora lusitaniae</name>
    <name type="common">Candida lusitaniae</name>
    <dbReference type="NCBI Taxonomy" id="36911"/>
    <lineage>
        <taxon>Eukaryota</taxon>
        <taxon>Fungi</taxon>
        <taxon>Dikarya</taxon>
        <taxon>Ascomycota</taxon>
        <taxon>Saccharomycotina</taxon>
        <taxon>Pichiomycetes</taxon>
        <taxon>Metschnikowiaceae</taxon>
        <taxon>Clavispora</taxon>
    </lineage>
</organism>
<reference evidence="2" key="1">
    <citation type="journal article" date="2019" name="MBio">
        <title>Comparative genomics for the elucidation of multidrug resistance (MDR) in Candida lusitaniae.</title>
        <authorList>
            <person name="Kannan A."/>
            <person name="Asner S.A."/>
            <person name="Trachsel E."/>
            <person name="Kelly S."/>
            <person name="Parker J."/>
            <person name="Sanglard D."/>
        </authorList>
    </citation>
    <scope>NUCLEOTIDE SEQUENCE [LARGE SCALE GENOMIC DNA]</scope>
    <source>
        <strain evidence="2">P1</strain>
    </source>
</reference>
<name>A0ACD0WF32_CLALS</name>
<dbReference type="EMBL" id="CP038485">
    <property type="protein sequence ID" value="QFZ26174.1"/>
    <property type="molecule type" value="Genomic_DNA"/>
</dbReference>
<accession>A0ACD0WF32</accession>
<keyword evidence="2" id="KW-1185">Reference proteome</keyword>
<sequence length="269" mass="29815">MRLSFASQKQERSFLFGIDDRCTTTFPLSFPLSTLSRATIISVSMSAYSDNYLSLSGSGSGTQSPRIPSINIKNEPGSPVNNELLSRSLDIKKQLSQSFQGTSSGGISKPQSRRNSAFHVMSDQDDEDDGQGHERKRRDHINDRIQELLTLIPPDYFQDSSKDQGTAEELAARNTGTKDGKPNKGQILSKSVEYIKDLQNLIDENNRMEVQLLVKLRKLEMYEQGKVNVPVSVGTTSAELALGEIGVGPHSEEYFRKVLKDATGLDRDV</sequence>